<evidence type="ECO:0000256" key="4">
    <source>
        <dbReference type="ARBA" id="ARBA00023136"/>
    </source>
</evidence>
<dbReference type="HOGENOM" id="CLU_001127_1_1_1"/>
<feature type="transmembrane region" description="Helical" evidence="6">
    <location>
        <begin position="780"/>
        <end position="798"/>
    </location>
</feature>
<dbReference type="InterPro" id="IPR052430">
    <property type="entry name" value="IVT-Associated"/>
</dbReference>
<dbReference type="OrthoDB" id="68611at2759"/>
<dbReference type="STRING" id="1037660.A0A066VX94"/>
<dbReference type="Proteomes" id="UP000027361">
    <property type="component" value="Unassembled WGS sequence"/>
</dbReference>
<feature type="transmembrane region" description="Helical" evidence="6">
    <location>
        <begin position="757"/>
        <end position="774"/>
    </location>
</feature>
<dbReference type="EMBL" id="JMSN01000061">
    <property type="protein sequence ID" value="KDN43429.1"/>
    <property type="molecule type" value="Genomic_DNA"/>
</dbReference>
<keyword evidence="4 6" id="KW-0472">Membrane</keyword>
<dbReference type="Pfam" id="PF10334">
    <property type="entry name" value="BRE4"/>
    <property type="match status" value="1"/>
</dbReference>
<name>A0A066VX94_TILAU</name>
<reference evidence="9 10" key="1">
    <citation type="submission" date="2014-05" db="EMBL/GenBank/DDBJ databases">
        <title>Draft genome sequence of a rare smut relative, Tilletiaria anomala UBC 951.</title>
        <authorList>
            <consortium name="DOE Joint Genome Institute"/>
            <person name="Toome M."/>
            <person name="Kuo A."/>
            <person name="Henrissat B."/>
            <person name="Lipzen A."/>
            <person name="Tritt A."/>
            <person name="Yoshinaga Y."/>
            <person name="Zane M."/>
            <person name="Barry K."/>
            <person name="Grigoriev I.V."/>
            <person name="Spatafora J.W."/>
            <person name="Aimea M.C."/>
        </authorList>
    </citation>
    <scope>NUCLEOTIDE SEQUENCE [LARGE SCALE GENOMIC DNA]</scope>
    <source>
        <strain evidence="9 10">UBC 951</strain>
    </source>
</reference>
<dbReference type="InterPro" id="IPR018820">
    <property type="entry name" value="BRE4-related_DUF2421"/>
</dbReference>
<feature type="transmembrane region" description="Helical" evidence="6">
    <location>
        <begin position="834"/>
        <end position="856"/>
    </location>
</feature>
<feature type="transmembrane region" description="Helical" evidence="6">
    <location>
        <begin position="139"/>
        <end position="155"/>
    </location>
</feature>
<evidence type="ECO:0000256" key="6">
    <source>
        <dbReference type="SAM" id="Phobius"/>
    </source>
</evidence>
<comment type="caution">
    <text evidence="9">The sequence shown here is derived from an EMBL/GenBank/DDBJ whole genome shotgun (WGS) entry which is preliminary data.</text>
</comment>
<dbReference type="Pfam" id="PF13515">
    <property type="entry name" value="FUSC_2"/>
    <property type="match status" value="1"/>
</dbReference>
<dbReference type="InParanoid" id="A0A066VX94"/>
<dbReference type="OMA" id="INEHFRH"/>
<feature type="domain" description="Integral membrane bound transporter" evidence="8">
    <location>
        <begin position="726"/>
        <end position="849"/>
    </location>
</feature>
<evidence type="ECO:0000256" key="3">
    <source>
        <dbReference type="ARBA" id="ARBA00022989"/>
    </source>
</evidence>
<feature type="transmembrane region" description="Helical" evidence="6">
    <location>
        <begin position="258"/>
        <end position="278"/>
    </location>
</feature>
<dbReference type="RefSeq" id="XP_013242382.1">
    <property type="nucleotide sequence ID" value="XM_013386928.1"/>
</dbReference>
<keyword evidence="10" id="KW-1185">Reference proteome</keyword>
<protein>
    <submittedName>
        <fullName evidence="9">Uncharacterized protein</fullName>
    </submittedName>
</protein>
<feature type="transmembrane region" description="Helical" evidence="6">
    <location>
        <begin position="229"/>
        <end position="246"/>
    </location>
</feature>
<organism evidence="9 10">
    <name type="scientific">Tilletiaria anomala (strain ATCC 24038 / CBS 436.72 / UBC 951)</name>
    <dbReference type="NCBI Taxonomy" id="1037660"/>
    <lineage>
        <taxon>Eukaryota</taxon>
        <taxon>Fungi</taxon>
        <taxon>Dikarya</taxon>
        <taxon>Basidiomycota</taxon>
        <taxon>Ustilaginomycotina</taxon>
        <taxon>Exobasidiomycetes</taxon>
        <taxon>Georgefischeriales</taxon>
        <taxon>Tilletiariaceae</taxon>
        <taxon>Tilletiaria</taxon>
    </lineage>
</organism>
<evidence type="ECO:0000259" key="8">
    <source>
        <dbReference type="Pfam" id="PF13515"/>
    </source>
</evidence>
<evidence type="ECO:0000313" key="9">
    <source>
        <dbReference type="EMBL" id="KDN43429.1"/>
    </source>
</evidence>
<comment type="subcellular location">
    <subcellularLocation>
        <location evidence="1">Membrane</location>
        <topology evidence="1">Multi-pass membrane protein</topology>
    </subcellularLocation>
</comment>
<dbReference type="InterPro" id="IPR049453">
    <property type="entry name" value="Memb_transporter_dom"/>
</dbReference>
<dbReference type="PANTHER" id="PTHR47804">
    <property type="entry name" value="60S RIBOSOMAL PROTEIN L19"/>
    <property type="match status" value="1"/>
</dbReference>
<sequence length="1128" mass="126417">MDPEREIEEAAQLVTSEPVSYLDILTPSAIPACEDPLAYVPEAKTLLEADAEEELLQRQDQRRKLAEQESLRGVLYRARAWVQHHLTVGGGIRLTNLQRGLLKCFIAYFLASLCTFSPVLSRRLAMLLPNHDPDKKVPISNLHMIATVSVYFHPAKTLGAMLEADMYALVGFVYSLLLTTLSMLTAVFLHNLDLALLSNFLIVSIFLGGGMGFMAWAKVRMASPSFNTACSMIGIVVFTVMIKEGAAHLGRFSSDKSLQVTICVISGVFISNLICFAIGPQSATKALQADIRRNLTGFATLLKVLTKTFLLDDPRNFSLDSERIKQAIDDHHTSFTSLKKNLREAQMERMLDARMRGQAPARYADVVGSMNRLAQHLGGLRSSCGLQQRIISKQKEATAAAAKQAAMESEAAARRPEAGGEDPFAAGEAEVDADNDGQWKARTDAFGDFVQFIGPHMRSLVFTSSRTLRNLRSAFLTAGDVALPEVRGNEQHNVAREASFASTATQPPQHNHYIPGSSFTLLSEDVRLALERFRHEQSISIKRIYENTMYDECRSVDQLEAVARATKSLADEEIMPDEQVFLVFFFVFNLEEFAKELQYLTAALEQIRQQEERIVRRRAMPMQQWLKSLCTCDSMPSFSLRGRRHSCRQGRRKMKEPQVTFPDYRPHQVNTGQTPAADTLNMRMSRVIWSLGNFLRRPDIKFSIKTGVGAALMAAPAFIHATRPIFKDYQGQWALVSYMIVMSPTVGQSNQMSFQRIAGTVIGAGAAYTAYTLFPDNNVALPIFGALFSVPCFWAIVAKPQHASAGRFVLLTYNLTALYSYNLRKLGIEVEQIAIKRMISVIIGVTWASLLTHLVWPMEARRQLAEGMADLMFKLSYLYQRLVLSYSAEPPDRPATMPQHDWEGDEESRPLLAPDEGSRQRDQFQPLELQLQVAIIRLEGLLVQTKHEPRLKGPFPIAKYKAMINSCQSILDKLHSMRCVTGRDAWHHLVRRDFVIPVNPYRREMVGNVLLYFYILGSAFHLKSPLPPYLPAANAARKALLERIRALPVVRKRQVRGGTEYLLFYSYALAMKEVIEQLEHLGRIAQDNFGVLGGGVESFEQQFRHAPASTAATPRLSTIGISASEQQR</sequence>
<dbReference type="PANTHER" id="PTHR47804:SF1">
    <property type="entry name" value="DUF2421 DOMAIN-CONTAINING PROTEIN"/>
    <property type="match status" value="1"/>
</dbReference>
<evidence type="ECO:0000256" key="5">
    <source>
        <dbReference type="SAM" id="MobiDB-lite"/>
    </source>
</evidence>
<feature type="transmembrane region" description="Helical" evidence="6">
    <location>
        <begin position="195"/>
        <end position="217"/>
    </location>
</feature>
<keyword evidence="3 6" id="KW-1133">Transmembrane helix</keyword>
<gene>
    <name evidence="9" type="ORF">K437DRAFT_225605</name>
</gene>
<feature type="transmembrane region" description="Helical" evidence="6">
    <location>
        <begin position="167"/>
        <end position="189"/>
    </location>
</feature>
<feature type="region of interest" description="Disordered" evidence="5">
    <location>
        <begin position="890"/>
        <end position="917"/>
    </location>
</feature>
<dbReference type="GO" id="GO:0016020">
    <property type="term" value="C:membrane"/>
    <property type="evidence" value="ECO:0007669"/>
    <property type="project" value="UniProtKB-SubCell"/>
</dbReference>
<dbReference type="GeneID" id="25262527"/>
<proteinExistence type="predicted"/>
<evidence type="ECO:0000313" key="10">
    <source>
        <dbReference type="Proteomes" id="UP000027361"/>
    </source>
</evidence>
<feature type="transmembrane region" description="Helical" evidence="6">
    <location>
        <begin position="100"/>
        <end position="119"/>
    </location>
</feature>
<dbReference type="AlphaFoldDB" id="A0A066VX94"/>
<keyword evidence="2 6" id="KW-0812">Transmembrane</keyword>
<accession>A0A066VX94</accession>
<evidence type="ECO:0000256" key="1">
    <source>
        <dbReference type="ARBA" id="ARBA00004141"/>
    </source>
</evidence>
<feature type="domain" description="DUF2421" evidence="7">
    <location>
        <begin position="892"/>
        <end position="1033"/>
    </location>
</feature>
<evidence type="ECO:0000256" key="2">
    <source>
        <dbReference type="ARBA" id="ARBA00022692"/>
    </source>
</evidence>
<evidence type="ECO:0000259" key="7">
    <source>
        <dbReference type="Pfam" id="PF10334"/>
    </source>
</evidence>
<feature type="region of interest" description="Disordered" evidence="5">
    <location>
        <begin position="404"/>
        <end position="424"/>
    </location>
</feature>